<dbReference type="InterPro" id="IPR029327">
    <property type="entry name" value="HAUS4"/>
</dbReference>
<gene>
    <name evidence="1" type="ORF">BJ085DRAFT_31962</name>
</gene>
<sequence>MSLMVSPPLPLAVVTRFPHFAKLWSEVQTILLPPSEAPNPLEAELLTNRTKCLEVRLAYETICQTVEQKVAQGSLPGTILTIVNRERAYCHRILSESDCSQLPFGLESATPESLVLPLNTRPVIFEECEKQLNVILETVERCIPGSSRAAVPDDSTFQDTVELLIQQNRHDQQRLQNAQKQLLDDYAECFEIAQAVLSELWTASVDFLFHHESGVADAFTQYFDCIIENMCLKLKIMRYEGLILWYSPDTMSALGTLRHCLDEREKALLGKLSDVGEHLLKYQHAGPEYEKLAEAYRQIMESTRQVQEDIRRIQS</sequence>
<proteinExistence type="predicted"/>
<dbReference type="Pfam" id="PF14735">
    <property type="entry name" value="HAUS4"/>
    <property type="match status" value="1"/>
</dbReference>
<dbReference type="STRING" id="215637.A0A4V1J443"/>
<reference evidence="2" key="1">
    <citation type="journal article" date="2018" name="Nat. Microbiol.">
        <title>Leveraging single-cell genomics to expand the fungal tree of life.</title>
        <authorList>
            <person name="Ahrendt S.R."/>
            <person name="Quandt C.A."/>
            <person name="Ciobanu D."/>
            <person name="Clum A."/>
            <person name="Salamov A."/>
            <person name="Andreopoulos B."/>
            <person name="Cheng J.F."/>
            <person name="Woyke T."/>
            <person name="Pelin A."/>
            <person name="Henrissat B."/>
            <person name="Reynolds N.K."/>
            <person name="Benny G.L."/>
            <person name="Smith M.E."/>
            <person name="James T.Y."/>
            <person name="Grigoriev I.V."/>
        </authorList>
    </citation>
    <scope>NUCLEOTIDE SEQUENCE [LARGE SCALE GENOMIC DNA]</scope>
    <source>
        <strain evidence="2">RSA 468</strain>
    </source>
</reference>
<organism evidence="1 2">
    <name type="scientific">Dimargaris cristalligena</name>
    <dbReference type="NCBI Taxonomy" id="215637"/>
    <lineage>
        <taxon>Eukaryota</taxon>
        <taxon>Fungi</taxon>
        <taxon>Fungi incertae sedis</taxon>
        <taxon>Zoopagomycota</taxon>
        <taxon>Kickxellomycotina</taxon>
        <taxon>Dimargaritomycetes</taxon>
        <taxon>Dimargaritales</taxon>
        <taxon>Dimargaritaceae</taxon>
        <taxon>Dimargaris</taxon>
    </lineage>
</organism>
<evidence type="ECO:0000313" key="2">
    <source>
        <dbReference type="Proteomes" id="UP000268162"/>
    </source>
</evidence>
<name>A0A4V1J443_9FUNG</name>
<dbReference type="AlphaFoldDB" id="A0A4V1J443"/>
<dbReference type="GO" id="GO:0051225">
    <property type="term" value="P:spindle assembly"/>
    <property type="evidence" value="ECO:0007669"/>
    <property type="project" value="InterPro"/>
</dbReference>
<accession>A0A4V1J443</accession>
<evidence type="ECO:0000313" key="1">
    <source>
        <dbReference type="EMBL" id="RKP34259.1"/>
    </source>
</evidence>
<keyword evidence="2" id="KW-1185">Reference proteome</keyword>
<dbReference type="Proteomes" id="UP000268162">
    <property type="component" value="Unassembled WGS sequence"/>
</dbReference>
<dbReference type="GO" id="GO:0070652">
    <property type="term" value="C:HAUS complex"/>
    <property type="evidence" value="ECO:0007669"/>
    <property type="project" value="InterPro"/>
</dbReference>
<evidence type="ECO:0008006" key="3">
    <source>
        <dbReference type="Google" id="ProtNLM"/>
    </source>
</evidence>
<protein>
    <recommendedName>
        <fullName evidence="3">HAUS augmin-like complex subunit 4-domain-containing protein</fullName>
    </recommendedName>
</protein>
<dbReference type="EMBL" id="ML003282">
    <property type="protein sequence ID" value="RKP34259.1"/>
    <property type="molecule type" value="Genomic_DNA"/>
</dbReference>